<sequence>MKLIEIMDLMEAKTYTPSLMKDKDINFAFCSDLMSDALVIMNSVKDPKILEHTILITGLATQQSIRTAEMLDVDVVLLVRGKIPSEKVIMLAHEANVMLLTTETTMFNASGVLYGLGIRGVKYNIQW</sequence>
<proteinExistence type="predicted"/>
<reference evidence="2" key="1">
    <citation type="submission" date="2023-07" db="EMBL/GenBank/DDBJ databases">
        <title>Novel Mycoplasma species identified in domestic and wild animals.</title>
        <authorList>
            <person name="Volokhov D.V."/>
            <person name="Furtak V.A."/>
            <person name="Zagorodnyaya T.A."/>
        </authorList>
    </citation>
    <scope>NUCLEOTIDE SEQUENCE [LARGE SCALE GENOMIC DNA]</scope>
    <source>
        <strain evidence="2">92-19</strain>
    </source>
</reference>
<dbReference type="InterPro" id="IPR028979">
    <property type="entry name" value="Ser_kin/Pase_Hpr-like_N_sf"/>
</dbReference>
<dbReference type="Gene3D" id="3.40.1390.20">
    <property type="entry name" value="HprK N-terminal domain-like"/>
    <property type="match status" value="1"/>
</dbReference>
<name>A0ABT2PY76_9MOLU</name>
<dbReference type="SUPFAM" id="SSF75138">
    <property type="entry name" value="HprK N-terminal domain-like"/>
    <property type="match status" value="1"/>
</dbReference>
<accession>A0ABT2PY76</accession>
<evidence type="ECO:0000313" key="1">
    <source>
        <dbReference type="EMBL" id="MCU0104687.1"/>
    </source>
</evidence>
<dbReference type="Proteomes" id="UP001209076">
    <property type="component" value="Unassembled WGS sequence"/>
</dbReference>
<evidence type="ECO:0000313" key="2">
    <source>
        <dbReference type="Proteomes" id="UP001209076"/>
    </source>
</evidence>
<keyword evidence="2" id="KW-1185">Reference proteome</keyword>
<comment type="caution">
    <text evidence="1">The sequence shown here is derived from an EMBL/GenBank/DDBJ whole genome shotgun (WGS) entry which is preliminary data.</text>
</comment>
<organism evidence="1 2">
    <name type="scientific">Paracholeplasma vituli</name>
    <dbReference type="NCBI Taxonomy" id="69473"/>
    <lineage>
        <taxon>Bacteria</taxon>
        <taxon>Bacillati</taxon>
        <taxon>Mycoplasmatota</taxon>
        <taxon>Mollicutes</taxon>
        <taxon>Acholeplasmatales</taxon>
        <taxon>Acholeplasmataceae</taxon>
        <taxon>Paracholeplasma</taxon>
    </lineage>
</organism>
<dbReference type="EMBL" id="JAOEGN010000005">
    <property type="protein sequence ID" value="MCU0104687.1"/>
    <property type="molecule type" value="Genomic_DNA"/>
</dbReference>
<protein>
    <recommendedName>
        <fullName evidence="3">DRTGG domain-containing protein</fullName>
    </recommendedName>
</protein>
<evidence type="ECO:0008006" key="3">
    <source>
        <dbReference type="Google" id="ProtNLM"/>
    </source>
</evidence>
<gene>
    <name evidence="1" type="ORF">N7603_03360</name>
</gene>
<dbReference type="RefSeq" id="WP_262095935.1">
    <property type="nucleotide sequence ID" value="NZ_JAOEGN010000005.1"/>
</dbReference>